<dbReference type="PANTHER" id="PTHR10188">
    <property type="entry name" value="L-ASPARAGINASE"/>
    <property type="match status" value="1"/>
</dbReference>
<keyword evidence="9" id="KW-1185">Reference proteome</keyword>
<name>A0A8J2V3K9_9PROT</name>
<dbReference type="RefSeq" id="WP_188158220.1">
    <property type="nucleotide sequence ID" value="NZ_BMGH01000001.1"/>
</dbReference>
<keyword evidence="2" id="KW-0378">Hydrolase</keyword>
<keyword evidence="1" id="KW-0645">Protease</keyword>
<keyword evidence="3" id="KW-0068">Autocatalytic cleavage</keyword>
<evidence type="ECO:0000256" key="6">
    <source>
        <dbReference type="PIRSR" id="PIRSR600246-2"/>
    </source>
</evidence>
<feature type="binding site" evidence="6">
    <location>
        <begin position="228"/>
        <end position="231"/>
    </location>
    <ligand>
        <name>substrate</name>
    </ligand>
</feature>
<dbReference type="Gene3D" id="3.60.20.30">
    <property type="entry name" value="(Glycosyl)asparaginase"/>
    <property type="match status" value="1"/>
</dbReference>
<dbReference type="PANTHER" id="PTHR10188:SF6">
    <property type="entry name" value="N(4)-(BETA-N-ACETYLGLUCOSAMINYL)-L-ASPARAGINASE"/>
    <property type="match status" value="1"/>
</dbReference>
<dbReference type="Proteomes" id="UP000613582">
    <property type="component" value="Unassembled WGS sequence"/>
</dbReference>
<evidence type="ECO:0000313" key="9">
    <source>
        <dbReference type="Proteomes" id="UP000613582"/>
    </source>
</evidence>
<dbReference type="EMBL" id="BMGH01000001">
    <property type="protein sequence ID" value="GGD14163.1"/>
    <property type="molecule type" value="Genomic_DNA"/>
</dbReference>
<dbReference type="SUPFAM" id="SSF56235">
    <property type="entry name" value="N-terminal nucleophile aminohydrolases (Ntn hydrolases)"/>
    <property type="match status" value="1"/>
</dbReference>
<evidence type="ECO:0000256" key="5">
    <source>
        <dbReference type="PIRSR" id="PIRSR600246-1"/>
    </source>
</evidence>
<feature type="active site" description="Nucleophile" evidence="5">
    <location>
        <position position="200"/>
    </location>
</feature>
<gene>
    <name evidence="8" type="ORF">GCM10011342_23640</name>
</gene>
<evidence type="ECO:0000256" key="4">
    <source>
        <dbReference type="ARBA" id="ARBA00069124"/>
    </source>
</evidence>
<evidence type="ECO:0000256" key="1">
    <source>
        <dbReference type="ARBA" id="ARBA00022670"/>
    </source>
</evidence>
<feature type="binding site" evidence="6">
    <location>
        <begin position="251"/>
        <end position="254"/>
    </location>
    <ligand>
        <name>substrate</name>
    </ligand>
</feature>
<dbReference type="InterPro" id="IPR029055">
    <property type="entry name" value="Ntn_hydrolases_N"/>
</dbReference>
<comment type="caution">
    <text evidence="8">The sequence shown here is derived from an EMBL/GenBank/DDBJ whole genome shotgun (WGS) entry which is preliminary data.</text>
</comment>
<dbReference type="InterPro" id="IPR000246">
    <property type="entry name" value="Peptidase_T2"/>
</dbReference>
<organism evidence="8 9">
    <name type="scientific">Aquisalinus flavus</name>
    <dbReference type="NCBI Taxonomy" id="1526572"/>
    <lineage>
        <taxon>Bacteria</taxon>
        <taxon>Pseudomonadati</taxon>
        <taxon>Pseudomonadota</taxon>
        <taxon>Alphaproteobacteria</taxon>
        <taxon>Parvularculales</taxon>
        <taxon>Parvularculaceae</taxon>
        <taxon>Aquisalinus</taxon>
    </lineage>
</organism>
<evidence type="ECO:0000256" key="3">
    <source>
        <dbReference type="ARBA" id="ARBA00022813"/>
    </source>
</evidence>
<reference evidence="8" key="2">
    <citation type="submission" date="2020-09" db="EMBL/GenBank/DDBJ databases">
        <authorList>
            <person name="Sun Q."/>
            <person name="Zhou Y."/>
        </authorList>
    </citation>
    <scope>NUCLEOTIDE SEQUENCE</scope>
    <source>
        <strain evidence="8">CGMCC 1.12921</strain>
    </source>
</reference>
<reference evidence="8" key="1">
    <citation type="journal article" date="2014" name="Int. J. Syst. Evol. Microbiol.">
        <title>Complete genome sequence of Corynebacterium casei LMG S-19264T (=DSM 44701T), isolated from a smear-ripened cheese.</title>
        <authorList>
            <consortium name="US DOE Joint Genome Institute (JGI-PGF)"/>
            <person name="Walter F."/>
            <person name="Albersmeier A."/>
            <person name="Kalinowski J."/>
            <person name="Ruckert C."/>
        </authorList>
    </citation>
    <scope>NUCLEOTIDE SEQUENCE</scope>
    <source>
        <strain evidence="8">CGMCC 1.12921</strain>
    </source>
</reference>
<dbReference type="GO" id="GO:0008233">
    <property type="term" value="F:peptidase activity"/>
    <property type="evidence" value="ECO:0007669"/>
    <property type="project" value="UniProtKB-KW"/>
</dbReference>
<dbReference type="FunFam" id="3.60.20.30:FF:000001">
    <property type="entry name" value="Isoaspartyl peptidase/L-asparaginase"/>
    <property type="match status" value="1"/>
</dbReference>
<sequence>MTDLSRCQPAPSRPGIKSGLTASIAATLLSISSLTSVASAQDAQPCADSGIYGVIVHGGTARYGSESEERLALFKVMLPELRADLAAGASALDTVEKAIVAMEDSGLFNAGKAAINNAGGFVETDASIMDGATMDAGAVASMRLIRNPIRAARLVMDETRHVMMVGDRGETAVTERGAETVEPGYFRNNRQTDEPDEHGTVGAAVLDRCGNLAAGTSTGGYDAKIPGRVGDSPVIGAGTYARNGVLAASATGHGEYFIRFTATRSAAARMEYGAMNLEDAVAASIEEMASAGAEGDGTGGIVAIGADGAVTYPHSTQGMYRAYATPEILYSVGVFDEMETRTAD</sequence>
<dbReference type="GO" id="GO:0016811">
    <property type="term" value="F:hydrolase activity, acting on carbon-nitrogen (but not peptide) bonds, in linear amides"/>
    <property type="evidence" value="ECO:0007669"/>
    <property type="project" value="UniProtKB-ARBA"/>
</dbReference>
<dbReference type="GO" id="GO:0006508">
    <property type="term" value="P:proteolysis"/>
    <property type="evidence" value="ECO:0007669"/>
    <property type="project" value="UniProtKB-KW"/>
</dbReference>
<dbReference type="Pfam" id="PF01112">
    <property type="entry name" value="Asparaginase_2"/>
    <property type="match status" value="1"/>
</dbReference>
<evidence type="ECO:0000313" key="8">
    <source>
        <dbReference type="EMBL" id="GGD14163.1"/>
    </source>
</evidence>
<dbReference type="AlphaFoldDB" id="A0A8J2V3K9"/>
<accession>A0A8J2V3K9</accession>
<evidence type="ECO:0000256" key="7">
    <source>
        <dbReference type="PIRSR" id="PIRSR600246-3"/>
    </source>
</evidence>
<evidence type="ECO:0000256" key="2">
    <source>
        <dbReference type="ARBA" id="ARBA00022801"/>
    </source>
</evidence>
<proteinExistence type="predicted"/>
<protein>
    <recommendedName>
        <fullName evidence="4">Isoaspartyl peptidase</fullName>
    </recommendedName>
</protein>
<feature type="site" description="Cleavage; by autolysis" evidence="7">
    <location>
        <begin position="199"/>
        <end position="200"/>
    </location>
</feature>